<keyword evidence="3" id="KW-0998">Cell outer membrane</keyword>
<dbReference type="PRINTS" id="PR01021">
    <property type="entry name" value="OMPADOMAIN"/>
</dbReference>
<gene>
    <name evidence="5" type="ORF">GHT06_003740</name>
</gene>
<dbReference type="InterPro" id="IPR006665">
    <property type="entry name" value="OmpA-like"/>
</dbReference>
<dbReference type="PROSITE" id="PS51123">
    <property type="entry name" value="OMPA_2"/>
    <property type="match status" value="1"/>
</dbReference>
<evidence type="ECO:0000259" key="4">
    <source>
        <dbReference type="PROSITE" id="PS51123"/>
    </source>
</evidence>
<dbReference type="PANTHER" id="PTHR30329:SF21">
    <property type="entry name" value="LIPOPROTEIN YIAD-RELATED"/>
    <property type="match status" value="1"/>
</dbReference>
<dbReference type="AlphaFoldDB" id="A0AAD5PLQ2"/>
<feature type="domain" description="OmpA-like" evidence="4">
    <location>
        <begin position="61"/>
        <end position="184"/>
    </location>
</feature>
<dbReference type="InterPro" id="IPR050330">
    <property type="entry name" value="Bact_OuterMem_StrucFunc"/>
</dbReference>
<dbReference type="InterPro" id="IPR036737">
    <property type="entry name" value="OmpA-like_sf"/>
</dbReference>
<keyword evidence="6" id="KW-1185">Reference proteome</keyword>
<dbReference type="PANTHER" id="PTHR30329">
    <property type="entry name" value="STATOR ELEMENT OF FLAGELLAR MOTOR COMPLEX"/>
    <property type="match status" value="1"/>
</dbReference>
<evidence type="ECO:0000313" key="5">
    <source>
        <dbReference type="EMBL" id="KAI9549374.1"/>
    </source>
</evidence>
<evidence type="ECO:0000256" key="1">
    <source>
        <dbReference type="ARBA" id="ARBA00004442"/>
    </source>
</evidence>
<dbReference type="Proteomes" id="UP000820818">
    <property type="component" value="Unassembled WGS sequence"/>
</dbReference>
<protein>
    <recommendedName>
        <fullName evidence="4">OmpA-like domain-containing protein</fullName>
    </recommendedName>
</protein>
<reference evidence="5" key="1">
    <citation type="submission" date="2022-05" db="EMBL/GenBank/DDBJ databases">
        <title>A multi-omics perspective on studying reproductive biology in Daphnia sinensis.</title>
        <authorList>
            <person name="Jia J."/>
        </authorList>
    </citation>
    <scope>NUCLEOTIDE SEQUENCE</scope>
    <source>
        <strain evidence="5">WSL</strain>
    </source>
</reference>
<evidence type="ECO:0000256" key="2">
    <source>
        <dbReference type="ARBA" id="ARBA00023136"/>
    </source>
</evidence>
<sequence length="214" mass="24438">MKIELNEGDSMRVVSLEELAGILGKTDKAKIRVSHPGYFRSTQELIIDENNEKATIQLTAIPYELDVFQSVIYYDLDKDILRPLSKEKLDEVEGLLKKHSSLLTLRIESHTDVRASYEYNEKLSERRANSATKYLKNKGIETDRISSFWFSKSKLAVNCGDGVPCSENDHQLNRRSELTLHAFSDRNIDYDLPEGSTAADFETSEAAIKWFIKN</sequence>
<evidence type="ECO:0000313" key="6">
    <source>
        <dbReference type="Proteomes" id="UP000820818"/>
    </source>
</evidence>
<evidence type="ECO:0000256" key="3">
    <source>
        <dbReference type="ARBA" id="ARBA00023237"/>
    </source>
</evidence>
<organism evidence="5 6">
    <name type="scientific">Daphnia sinensis</name>
    <dbReference type="NCBI Taxonomy" id="1820382"/>
    <lineage>
        <taxon>Eukaryota</taxon>
        <taxon>Metazoa</taxon>
        <taxon>Ecdysozoa</taxon>
        <taxon>Arthropoda</taxon>
        <taxon>Crustacea</taxon>
        <taxon>Branchiopoda</taxon>
        <taxon>Diplostraca</taxon>
        <taxon>Cladocera</taxon>
        <taxon>Anomopoda</taxon>
        <taxon>Daphniidae</taxon>
        <taxon>Daphnia</taxon>
        <taxon>Daphnia similis group</taxon>
    </lineage>
</organism>
<dbReference type="SUPFAM" id="SSF103088">
    <property type="entry name" value="OmpA-like"/>
    <property type="match status" value="1"/>
</dbReference>
<comment type="caution">
    <text evidence="5">The sequence shown here is derived from an EMBL/GenBank/DDBJ whole genome shotgun (WGS) entry which is preliminary data.</text>
</comment>
<dbReference type="InterPro" id="IPR006664">
    <property type="entry name" value="OMP_bac"/>
</dbReference>
<keyword evidence="2" id="KW-0472">Membrane</keyword>
<name>A0AAD5PLQ2_9CRUS</name>
<dbReference type="CDD" id="cd07185">
    <property type="entry name" value="OmpA_C-like"/>
    <property type="match status" value="1"/>
</dbReference>
<dbReference type="EMBL" id="WJBH02000308">
    <property type="protein sequence ID" value="KAI9549374.1"/>
    <property type="molecule type" value="Genomic_DNA"/>
</dbReference>
<dbReference type="Gene3D" id="3.30.1330.60">
    <property type="entry name" value="OmpA-like domain"/>
    <property type="match status" value="1"/>
</dbReference>
<dbReference type="GO" id="GO:0016020">
    <property type="term" value="C:membrane"/>
    <property type="evidence" value="ECO:0007669"/>
    <property type="project" value="InterPro"/>
</dbReference>
<proteinExistence type="predicted"/>
<comment type="subcellular location">
    <subcellularLocation>
        <location evidence="1">Cell outer membrane</location>
    </subcellularLocation>
</comment>
<dbReference type="Pfam" id="PF00691">
    <property type="entry name" value="OmpA"/>
    <property type="match status" value="1"/>
</dbReference>
<accession>A0AAD5PLQ2</accession>